<evidence type="ECO:0000256" key="3">
    <source>
        <dbReference type="SAM" id="Phobius"/>
    </source>
</evidence>
<dbReference type="InterPro" id="IPR003646">
    <property type="entry name" value="SH3-like_bac-type"/>
</dbReference>
<evidence type="ECO:0000256" key="4">
    <source>
        <dbReference type="SAM" id="SignalP"/>
    </source>
</evidence>
<protein>
    <submittedName>
        <fullName evidence="6">Pilus assembly protein FimV</fullName>
    </submittedName>
</protein>
<feature type="chain" id="PRO_5001755416" evidence="4">
    <location>
        <begin position="23"/>
        <end position="734"/>
    </location>
</feature>
<evidence type="ECO:0000313" key="7">
    <source>
        <dbReference type="Proteomes" id="UP000030661"/>
    </source>
</evidence>
<keyword evidence="7" id="KW-1185">Reference proteome</keyword>
<accession>A0A081C1I0</accession>
<organism evidence="6">
    <name type="scientific">Vecturithrix granuli</name>
    <dbReference type="NCBI Taxonomy" id="1499967"/>
    <lineage>
        <taxon>Bacteria</taxon>
        <taxon>Candidatus Moduliflexota</taxon>
        <taxon>Candidatus Vecturitrichia</taxon>
        <taxon>Candidatus Vecturitrichales</taxon>
        <taxon>Candidatus Vecturitrichaceae</taxon>
        <taxon>Candidatus Vecturithrix</taxon>
    </lineage>
</organism>
<keyword evidence="3" id="KW-0472">Membrane</keyword>
<dbReference type="AlphaFoldDB" id="A0A081C1I0"/>
<evidence type="ECO:0000256" key="1">
    <source>
        <dbReference type="SAM" id="Coils"/>
    </source>
</evidence>
<feature type="compositionally biased region" description="Polar residues" evidence="2">
    <location>
        <begin position="103"/>
        <end position="119"/>
    </location>
</feature>
<dbReference type="Proteomes" id="UP000030661">
    <property type="component" value="Unassembled WGS sequence"/>
</dbReference>
<gene>
    <name evidence="6" type="ORF">U27_05409</name>
</gene>
<keyword evidence="4" id="KW-0732">Signal</keyword>
<feature type="transmembrane region" description="Helical" evidence="3">
    <location>
        <begin position="233"/>
        <end position="255"/>
    </location>
</feature>
<evidence type="ECO:0000313" key="6">
    <source>
        <dbReference type="EMBL" id="GAK58435.1"/>
    </source>
</evidence>
<dbReference type="EMBL" id="DF820467">
    <property type="protein sequence ID" value="GAK58435.1"/>
    <property type="molecule type" value="Genomic_DNA"/>
</dbReference>
<dbReference type="Gene3D" id="2.30.30.40">
    <property type="entry name" value="SH3 Domains"/>
    <property type="match status" value="1"/>
</dbReference>
<sequence>MKKMCVSLVVFCLLTVIFCLQPYEQTCSAETLKVIQDQFEFRDEPRVADETILGTLRLGTPVEWTGEASGDWLRVKAPNGQMGWVHSSGLSKPTTPVQPIPTPRSQTSRSISAPAASDQTKLETTIRKLEQTNKQYQGTLAEKDRRIAELTKDIEALEAKLTDVAQMIDDQGQLHKVDQIKATELQNEIVALQDAIKKKDEALLTEKVERTKLSNHLNELQIRSGIQSSQERFWLYAISLPLNLLAFLVIGLWGIRRLRRQKPEDAMLESLISEREDTETMMSAQKQEVQEEPESTLPSQQEKVGKQGVEKELEELDIVMAASSKAESSVKLEPEATTEEPVRDEEVVIDLADVLPTDQGIFLMSEKEEEIEIVITDLEPEEPEAILSEQAIATIEEKRQSERQDETFEFEEPASAVEIFPQEIADESVVMEESDQVMIVETDEVLTPLDESLDDHIEALLENVPPIPQDTSLEELLEEGELEELEEEARSETEASAEALESEIPEEVEIEGEKFEMLVERNTQIIELTEEEKFEEEQISEIAIVAEEAAQNLHAQLVTRKAEVPEKVATFDEMIMTSAESDEETFESSDVEVAPDFEPELTPVEQSAPEKFLESVELEDQKLLEQIPAFLEPTPFLIEPEHEPEEPSAGQETESAVSAEHAKESRYDIELVDVGKNLGHIIHILSKIEGLTKSPQELVEHVPCIIARGAKETDAKNFQVVMQKFGSEVSLIKR</sequence>
<keyword evidence="3" id="KW-0812">Transmembrane</keyword>
<evidence type="ECO:0000259" key="5">
    <source>
        <dbReference type="PROSITE" id="PS51781"/>
    </source>
</evidence>
<feature type="region of interest" description="Disordered" evidence="2">
    <location>
        <begin position="87"/>
        <end position="119"/>
    </location>
</feature>
<feature type="domain" description="SH3b" evidence="5">
    <location>
        <begin position="29"/>
        <end position="94"/>
    </location>
</feature>
<dbReference type="HOGENOM" id="CLU_377530_0_0_0"/>
<feature type="region of interest" description="Disordered" evidence="2">
    <location>
        <begin position="273"/>
        <end position="307"/>
    </location>
</feature>
<feature type="coiled-coil region" evidence="1">
    <location>
        <begin position="119"/>
        <end position="202"/>
    </location>
</feature>
<feature type="signal peptide" evidence="4">
    <location>
        <begin position="1"/>
        <end position="22"/>
    </location>
</feature>
<dbReference type="PROSITE" id="PS51781">
    <property type="entry name" value="SH3B"/>
    <property type="match status" value="1"/>
</dbReference>
<evidence type="ECO:0000256" key="2">
    <source>
        <dbReference type="SAM" id="MobiDB-lite"/>
    </source>
</evidence>
<proteinExistence type="predicted"/>
<name>A0A081C1I0_VECG1</name>
<keyword evidence="1" id="KW-0175">Coiled coil</keyword>
<dbReference type="Pfam" id="PF08239">
    <property type="entry name" value="SH3_3"/>
    <property type="match status" value="1"/>
</dbReference>
<reference evidence="6" key="1">
    <citation type="journal article" date="2015" name="PeerJ">
        <title>First genomic representation of candidate bacterial phylum KSB3 points to enhanced environmental sensing as a trigger of wastewater bulking.</title>
        <authorList>
            <person name="Sekiguchi Y."/>
            <person name="Ohashi A."/>
            <person name="Parks D.H."/>
            <person name="Yamauchi T."/>
            <person name="Tyson G.W."/>
            <person name="Hugenholtz P."/>
        </authorList>
    </citation>
    <scope>NUCLEOTIDE SEQUENCE [LARGE SCALE GENOMIC DNA]</scope>
</reference>
<keyword evidence="3" id="KW-1133">Transmembrane helix</keyword>